<keyword evidence="2" id="KW-0719">Serine esterase</keyword>
<dbReference type="InterPro" id="IPR019826">
    <property type="entry name" value="Carboxylesterase_B_AS"/>
</dbReference>
<evidence type="ECO:0000313" key="8">
    <source>
        <dbReference type="Proteomes" id="UP000005237"/>
    </source>
</evidence>
<reference evidence="8" key="1">
    <citation type="submission" date="2010-08" db="EMBL/GenBank/DDBJ databases">
        <authorList>
            <consortium name="Caenorhabditis japonica Sequencing Consortium"/>
            <person name="Wilson R.K."/>
        </authorList>
    </citation>
    <scope>NUCLEOTIDE SEQUENCE [LARGE SCALE GENOMIC DNA]</scope>
    <source>
        <strain evidence="8">DF5081</strain>
    </source>
</reference>
<evidence type="ECO:0000256" key="1">
    <source>
        <dbReference type="ARBA" id="ARBA00005964"/>
    </source>
</evidence>
<evidence type="ECO:0000313" key="7">
    <source>
        <dbReference type="EnsemblMetazoa" id="CJA39375.1"/>
    </source>
</evidence>
<dbReference type="Proteomes" id="UP000005237">
    <property type="component" value="Unassembled WGS sequence"/>
</dbReference>
<dbReference type="GO" id="GO:0052689">
    <property type="term" value="F:carboxylic ester hydrolase activity"/>
    <property type="evidence" value="ECO:0007669"/>
    <property type="project" value="UniProtKB-KW"/>
</dbReference>
<feature type="domain" description="Carboxylesterase type B" evidence="6">
    <location>
        <begin position="15"/>
        <end position="377"/>
    </location>
</feature>
<evidence type="ECO:0000256" key="2">
    <source>
        <dbReference type="ARBA" id="ARBA00022487"/>
    </source>
</evidence>
<accession>A0A8R1EN69</accession>
<protein>
    <recommendedName>
        <fullName evidence="4">Carboxylic ester hydrolase</fullName>
        <ecNumber evidence="4">3.1.1.-</ecNumber>
    </recommendedName>
</protein>
<evidence type="ECO:0000259" key="6">
    <source>
        <dbReference type="Pfam" id="PF00135"/>
    </source>
</evidence>
<dbReference type="PANTHER" id="PTHR45580:SF7">
    <property type="entry name" value="CARBOXYLESTERASE TYPE B DOMAIN-CONTAINING PROTEIN-RELATED"/>
    <property type="match status" value="1"/>
</dbReference>
<dbReference type="EnsemblMetazoa" id="CJA39375.1">
    <property type="protein sequence ID" value="CJA39375.1"/>
    <property type="gene ID" value="WBGene00215222"/>
</dbReference>
<dbReference type="AlphaFoldDB" id="A0A8R1EN69"/>
<proteinExistence type="inferred from homology"/>
<dbReference type="InterPro" id="IPR029058">
    <property type="entry name" value="AB_hydrolase_fold"/>
</dbReference>
<feature type="transmembrane region" description="Helical" evidence="5">
    <location>
        <begin position="562"/>
        <end position="582"/>
    </location>
</feature>
<keyword evidence="3 4" id="KW-0378">Hydrolase</keyword>
<dbReference type="PANTHER" id="PTHR45580">
    <property type="entry name" value="PROTEIN CBG05369"/>
    <property type="match status" value="1"/>
</dbReference>
<keyword evidence="5" id="KW-1133">Transmembrane helix</keyword>
<keyword evidence="5" id="KW-0812">Transmembrane</keyword>
<dbReference type="PROSITE" id="PS00122">
    <property type="entry name" value="CARBOXYLESTERASE_B_1"/>
    <property type="match status" value="1"/>
</dbReference>
<comment type="similarity">
    <text evidence="1 4">Belongs to the type-B carboxylesterase/lipase family.</text>
</comment>
<dbReference type="InterPro" id="IPR002018">
    <property type="entry name" value="CarbesteraseB"/>
</dbReference>
<keyword evidence="8" id="KW-1185">Reference proteome</keyword>
<reference evidence="7" key="2">
    <citation type="submission" date="2022-06" db="UniProtKB">
        <authorList>
            <consortium name="EnsemblMetazoa"/>
        </authorList>
    </citation>
    <scope>IDENTIFICATION</scope>
    <source>
        <strain evidence="7">DF5081</strain>
    </source>
</reference>
<keyword evidence="5" id="KW-0472">Membrane</keyword>
<dbReference type="Pfam" id="PF00135">
    <property type="entry name" value="COesterase"/>
    <property type="match status" value="1"/>
</dbReference>
<dbReference type="SUPFAM" id="SSF53474">
    <property type="entry name" value="alpha/beta-Hydrolases"/>
    <property type="match status" value="1"/>
</dbReference>
<name>A0A8R1EN69_CAEJA</name>
<dbReference type="EC" id="3.1.1.-" evidence="4"/>
<evidence type="ECO:0000256" key="3">
    <source>
        <dbReference type="ARBA" id="ARBA00022801"/>
    </source>
</evidence>
<dbReference type="Gene3D" id="3.40.50.1820">
    <property type="entry name" value="alpha/beta hydrolase"/>
    <property type="match status" value="1"/>
</dbReference>
<evidence type="ECO:0000256" key="5">
    <source>
        <dbReference type="SAM" id="Phobius"/>
    </source>
</evidence>
<sequence length="595" mass="67385">MLLLLFLLALGANSQKIVTTSYGELKGVTQYSSTDGNHKYTFKSVPFAKPPVGNLRFALPLEPEPWTGILDASNYSAACMSNSTLTGSPQHYISENCLYVNIFTSEECLNKKCPVIIYYHGGAFNLDSATMFPDDFILERYVGEGVVFVIPAYRLGVLGQLYFGPSNLLSENVFMFDIVKSLHYVHNEISNFGGDPNQVTIMGHSTGGTIVDALGFSDLIDPEMKLFQKLIALSAPGLFAYMDLMVDNSFNFAERIGCWPGNTTQRSEANIAEILKCLREKPASELLTLQRELESNKVMDFRGLIKGAPFMKFQGKIADLKKNASPRKMICGVTEHEFRTSLNATSYTPGEFIDFDHPRQVYAHFDELLKSNEDNWKSSYTAGIFLSAATYSEALVNAGGEAYLFETRQKPYSFHVSDMQYFIGIHREVHHRPDMDILDSFYSQMLVNFTKFGEPSPNWEAFDPTKMNYLALEVDTKLGIGPEMKNDFHELERDIWLVDMVQYDQNLTEMITKQASLPLPNNSTEPIIEMIPKEVIIFTPFIRSTTYTSILGNENLQIFKQWWFYLILVAIALFVILLVVYFRKKNTEELIPLIA</sequence>
<organism evidence="7 8">
    <name type="scientific">Caenorhabditis japonica</name>
    <dbReference type="NCBI Taxonomy" id="281687"/>
    <lineage>
        <taxon>Eukaryota</taxon>
        <taxon>Metazoa</taxon>
        <taxon>Ecdysozoa</taxon>
        <taxon>Nematoda</taxon>
        <taxon>Chromadorea</taxon>
        <taxon>Rhabditida</taxon>
        <taxon>Rhabditina</taxon>
        <taxon>Rhabditomorpha</taxon>
        <taxon>Rhabditoidea</taxon>
        <taxon>Rhabditidae</taxon>
        <taxon>Peloderinae</taxon>
        <taxon>Caenorhabditis</taxon>
    </lineage>
</organism>
<evidence type="ECO:0000256" key="4">
    <source>
        <dbReference type="RuleBase" id="RU361235"/>
    </source>
</evidence>